<keyword evidence="1" id="KW-0812">Transmembrane</keyword>
<evidence type="ECO:0000256" key="1">
    <source>
        <dbReference type="SAM" id="Phobius"/>
    </source>
</evidence>
<sequence length="287" mass="34317">MDSIDKINIDLEVKNNDPILLYGILFGYFLRICNVICDKNKKKIINTEHDYFNLPVNRSEIIHTNNTLIFKNKILDYMDGSDSYVYDNYFITLRKCGTSTNSEVIYMKRISLYYTRNEYLSSTNFNISDYKCEYNKMICKTFHNKTYKYLVWNKIENNNLNKNLKNIDINLEYDGYNNYYFIDIKNKTIGINKNKIKINNTIYTDSYNIKINDVHYIEYKNEIVSDNYYNIMSNNKNYISYGWVYVCIVIIVILLIYIVIIIIKYNNNKNKNNKNNSNAIYIELDDL</sequence>
<dbReference type="EMBL" id="HF679134">
    <property type="protein sequence ID" value="CCU56486.1"/>
    <property type="molecule type" value="Genomic_DNA"/>
</dbReference>
<protein>
    <submittedName>
        <fullName evidence="2">Uncharacterized protein</fullName>
    </submittedName>
</protein>
<proteinExistence type="predicted"/>
<accession>A0A916P7R2</accession>
<keyword evidence="1" id="KW-1133">Transmembrane helix</keyword>
<evidence type="ECO:0000313" key="3">
    <source>
        <dbReference type="Proteomes" id="UP000792671"/>
    </source>
</evidence>
<keyword evidence="1" id="KW-0472">Membrane</keyword>
<name>A0A916P7R2_9POXV</name>
<organism evidence="2 3">
    <name type="scientific">Mythimna separata entomopoxvirus 'L'</name>
    <dbReference type="NCBI Taxonomy" id="1293572"/>
    <lineage>
        <taxon>Viruses</taxon>
        <taxon>Varidnaviria</taxon>
        <taxon>Bamfordvirae</taxon>
        <taxon>Nucleocytoviricota</taxon>
        <taxon>Pokkesviricetes</taxon>
        <taxon>Chitovirales</taxon>
        <taxon>Poxviridae</taxon>
        <taxon>Entomopoxvirinae</taxon>
        <taxon>Betaentomopoxvirus</taxon>
        <taxon>Betaentomopoxvirus mseparata</taxon>
        <taxon>Mythimna separata entomopoxvirus</taxon>
    </lineage>
</organism>
<dbReference type="OrthoDB" id="33902at10239"/>
<keyword evidence="3" id="KW-1185">Reference proteome</keyword>
<feature type="transmembrane region" description="Helical" evidence="1">
    <location>
        <begin position="242"/>
        <end position="263"/>
    </location>
</feature>
<gene>
    <name evidence="2" type="ORF">MYSEV_288</name>
</gene>
<reference evidence="2 3" key="1">
    <citation type="journal article" date="2013" name="J. Virol.">
        <title>New Insights into the Evolution of Entomopoxvirinae from the Complete Genome Sequences of Four Entomopoxviruses Infecting Adoxophyes honmai, Choristoneura biennis, Choristoneura rosaceana, and Mythimna separata.</title>
        <authorList>
            <person name="Theze J."/>
            <person name="Takatsuka J."/>
            <person name="Li Z."/>
            <person name="Gallais J."/>
            <person name="Doucet D."/>
            <person name="Arif B."/>
            <person name="Nakai M."/>
            <person name="Herniou E.A."/>
        </authorList>
    </citation>
    <scope>NUCLEOTIDE SEQUENCE [LARGE SCALE GENOMIC DNA]</scope>
</reference>
<dbReference type="Proteomes" id="UP000792671">
    <property type="component" value="Genome"/>
</dbReference>
<evidence type="ECO:0000313" key="2">
    <source>
        <dbReference type="EMBL" id="CCU56486.1"/>
    </source>
</evidence>
<dbReference type="RefSeq" id="YP_008003805.1">
    <property type="nucleotide sequence ID" value="NC_021246.1"/>
</dbReference>
<feature type="transmembrane region" description="Helical" evidence="1">
    <location>
        <begin position="19"/>
        <end position="37"/>
    </location>
</feature>
<dbReference type="GeneID" id="15613910"/>
<dbReference type="KEGG" id="vg:15613910"/>